<dbReference type="Pfam" id="PF02536">
    <property type="entry name" value="mTERF"/>
    <property type="match status" value="1"/>
</dbReference>
<evidence type="ECO:0000256" key="2">
    <source>
        <dbReference type="ARBA" id="ARBA00022946"/>
    </source>
</evidence>
<dbReference type="OrthoDB" id="9991972at2759"/>
<comment type="similarity">
    <text evidence="1">Belongs to the mTERF family.</text>
</comment>
<dbReference type="Proteomes" id="UP000515159">
    <property type="component" value="Chromosome 9"/>
</dbReference>
<dbReference type="CTD" id="130916"/>
<name>A0A6P8SBB8_GEOSA</name>
<evidence type="ECO:0000313" key="4">
    <source>
        <dbReference type="Proteomes" id="UP000515159"/>
    </source>
</evidence>
<protein>
    <submittedName>
        <fullName evidence="5">Transcription termination factor 4, mitochondrial</fullName>
    </submittedName>
</protein>
<keyword evidence="4" id="KW-1185">Reference proteome</keyword>
<feature type="compositionally biased region" description="Acidic residues" evidence="3">
    <location>
        <begin position="310"/>
        <end position="361"/>
    </location>
</feature>
<reference evidence="5" key="1">
    <citation type="submission" date="2025-08" db="UniProtKB">
        <authorList>
            <consortium name="RefSeq"/>
        </authorList>
    </citation>
    <scope>IDENTIFICATION</scope>
</reference>
<dbReference type="InterPro" id="IPR003690">
    <property type="entry name" value="MTERF"/>
</dbReference>
<evidence type="ECO:0000313" key="5">
    <source>
        <dbReference type="RefSeq" id="XP_033815549.1"/>
    </source>
</evidence>
<feature type="region of interest" description="Disordered" evidence="3">
    <location>
        <begin position="310"/>
        <end position="367"/>
    </location>
</feature>
<dbReference type="FunCoup" id="A0A6P8SBB8">
    <property type="interactions" value="2180"/>
</dbReference>
<accession>A0A6P8SBB8</accession>
<dbReference type="AlphaFoldDB" id="A0A6P8SBB8"/>
<dbReference type="GO" id="GO:0003676">
    <property type="term" value="F:nucleic acid binding"/>
    <property type="evidence" value="ECO:0007669"/>
    <property type="project" value="InterPro"/>
</dbReference>
<gene>
    <name evidence="5" type="primary">MTERF4</name>
</gene>
<dbReference type="GeneID" id="117367238"/>
<proteinExistence type="inferred from homology"/>
<organism evidence="4 5">
    <name type="scientific">Geotrypetes seraphini</name>
    <name type="common">Gaboon caecilian</name>
    <name type="synonym">Caecilia seraphini</name>
    <dbReference type="NCBI Taxonomy" id="260995"/>
    <lineage>
        <taxon>Eukaryota</taxon>
        <taxon>Metazoa</taxon>
        <taxon>Chordata</taxon>
        <taxon>Craniata</taxon>
        <taxon>Vertebrata</taxon>
        <taxon>Euteleostomi</taxon>
        <taxon>Amphibia</taxon>
        <taxon>Gymnophiona</taxon>
        <taxon>Geotrypetes</taxon>
    </lineage>
</organism>
<evidence type="ECO:0000256" key="1">
    <source>
        <dbReference type="ARBA" id="ARBA00007692"/>
    </source>
</evidence>
<keyword evidence="2" id="KW-0809">Transit peptide</keyword>
<sequence>MRLVLPYILQPAVSLLRLCPRRHAACKFGSTASAEGPEGLFSVAGNVRPDWKLQDQFRLSIAKHSRQTSIKDAELDKAAESFHEMGFTNNQIIQLFKIQPVSSAPTLQQRLAIVSELLLLNLSVDKTLKVLKGSPDVLKVMTKTLKDRVEHLRRLGLGEGNLQKVISQCPTILTLPRKSVDATVRLLKMRCLFSAQQVTEILFTTPNILHEVHQDLEFKFQYAYFRMGIKQQEAVKSRLFRNTITEIKNRHIFLERLGKYQTPDKKGQTLICNPKFKHVFGVSEDIFLTKIAHASAEEYQVFKMLLAREEAEEEDNTEGTSGDEETASDYEESDEEEEDNAEGTSGDEETDSDYDDSDDETPERVEP</sequence>
<evidence type="ECO:0000256" key="3">
    <source>
        <dbReference type="SAM" id="MobiDB-lite"/>
    </source>
</evidence>
<dbReference type="KEGG" id="gsh:117367238"/>
<dbReference type="InParanoid" id="A0A6P8SBB8"/>
<dbReference type="SMART" id="SM00733">
    <property type="entry name" value="Mterf"/>
    <property type="match status" value="3"/>
</dbReference>
<dbReference type="Gene3D" id="1.25.70.10">
    <property type="entry name" value="Transcription termination factor 3, mitochondrial"/>
    <property type="match status" value="1"/>
</dbReference>
<dbReference type="InterPro" id="IPR038538">
    <property type="entry name" value="MTERF_sf"/>
</dbReference>
<dbReference type="RefSeq" id="XP_033815549.1">
    <property type="nucleotide sequence ID" value="XM_033959658.1"/>
</dbReference>